<evidence type="ECO:0000256" key="8">
    <source>
        <dbReference type="ARBA" id="ARBA00022833"/>
    </source>
</evidence>
<keyword evidence="11" id="KW-0325">Glycoprotein</keyword>
<dbReference type="GO" id="GO:0043171">
    <property type="term" value="P:peptide catabolic process"/>
    <property type="evidence" value="ECO:0007669"/>
    <property type="project" value="TreeGrafter"/>
</dbReference>
<dbReference type="EMBL" id="JANPWB010000004">
    <property type="protein sequence ID" value="KAJ1193207.1"/>
    <property type="molecule type" value="Genomic_DNA"/>
</dbReference>
<evidence type="ECO:0000313" key="12">
    <source>
        <dbReference type="EMBL" id="KAJ1193207.1"/>
    </source>
</evidence>
<keyword evidence="3" id="KW-0964">Secreted</keyword>
<evidence type="ECO:0000256" key="11">
    <source>
        <dbReference type="ARBA" id="ARBA00023180"/>
    </source>
</evidence>
<sequence length="187" mass="20855">MVLGNVCCPLHSLSLTLRHFRPQSIPQESPRTMKHLHSAALITICFLTLCVGGKTSRDKTLRRTFKHVKKEIAGYSDIVKEIINLAVHGKAQNRSYDRLALFVDAIGNRVSGSRNLEMAIRYMYKELQKDGLENVALEPVKVPHWVRGEETAMMLEPRNQSIAVLGLGSSVGTPPEGTIECNHINKV</sequence>
<dbReference type="GO" id="GO:0006508">
    <property type="term" value="P:proteolysis"/>
    <property type="evidence" value="ECO:0007669"/>
    <property type="project" value="UniProtKB-KW"/>
</dbReference>
<name>A0AAV7UVU9_PLEWA</name>
<dbReference type="Gene3D" id="3.50.30.30">
    <property type="match status" value="1"/>
</dbReference>
<proteinExistence type="inferred from homology"/>
<comment type="subcellular location">
    <subcellularLocation>
        <location evidence="1">Secreted</location>
    </subcellularLocation>
</comment>
<dbReference type="GO" id="GO:0070573">
    <property type="term" value="F:metallodipeptidase activity"/>
    <property type="evidence" value="ECO:0007669"/>
    <property type="project" value="InterPro"/>
</dbReference>
<reference evidence="12" key="1">
    <citation type="journal article" date="2022" name="bioRxiv">
        <title>Sequencing and chromosome-scale assembly of the giantPleurodeles waltlgenome.</title>
        <authorList>
            <person name="Brown T."/>
            <person name="Elewa A."/>
            <person name="Iarovenko S."/>
            <person name="Subramanian E."/>
            <person name="Araus A.J."/>
            <person name="Petzold A."/>
            <person name="Susuki M."/>
            <person name="Suzuki K.-i.T."/>
            <person name="Hayashi T."/>
            <person name="Toyoda A."/>
            <person name="Oliveira C."/>
            <person name="Osipova E."/>
            <person name="Leigh N.D."/>
            <person name="Simon A."/>
            <person name="Yun M.H."/>
        </authorList>
    </citation>
    <scope>NUCLEOTIDE SEQUENCE</scope>
    <source>
        <strain evidence="12">20211129_DDA</strain>
        <tissue evidence="12">Liver</tissue>
    </source>
</reference>
<keyword evidence="13" id="KW-1185">Reference proteome</keyword>
<dbReference type="PANTHER" id="PTHR12053">
    <property type="entry name" value="PROTEASE FAMILY M28 PLASMA GLUTAMATE CARBOXYPEPTIDASE-RELATED"/>
    <property type="match status" value="1"/>
</dbReference>
<dbReference type="InterPro" id="IPR039866">
    <property type="entry name" value="CPQ"/>
</dbReference>
<organism evidence="12 13">
    <name type="scientific">Pleurodeles waltl</name>
    <name type="common">Iberian ribbed newt</name>
    <dbReference type="NCBI Taxonomy" id="8319"/>
    <lineage>
        <taxon>Eukaryota</taxon>
        <taxon>Metazoa</taxon>
        <taxon>Chordata</taxon>
        <taxon>Craniata</taxon>
        <taxon>Vertebrata</taxon>
        <taxon>Euteleostomi</taxon>
        <taxon>Amphibia</taxon>
        <taxon>Batrachia</taxon>
        <taxon>Caudata</taxon>
        <taxon>Salamandroidea</taxon>
        <taxon>Salamandridae</taxon>
        <taxon>Pleurodelinae</taxon>
        <taxon>Pleurodeles</taxon>
    </lineage>
</organism>
<dbReference type="GO" id="GO:0005615">
    <property type="term" value="C:extracellular space"/>
    <property type="evidence" value="ECO:0007669"/>
    <property type="project" value="TreeGrafter"/>
</dbReference>
<evidence type="ECO:0000256" key="4">
    <source>
        <dbReference type="ARBA" id="ARBA00022670"/>
    </source>
</evidence>
<comment type="caution">
    <text evidence="12">The sequence shown here is derived from an EMBL/GenBank/DDBJ whole genome shotgun (WGS) entry which is preliminary data.</text>
</comment>
<keyword evidence="9" id="KW-0482">Metalloprotease</keyword>
<evidence type="ECO:0000256" key="1">
    <source>
        <dbReference type="ARBA" id="ARBA00004613"/>
    </source>
</evidence>
<gene>
    <name evidence="12" type="ORF">NDU88_002512</name>
</gene>
<protein>
    <recommendedName>
        <fullName evidence="14">Carboxypeptidase Q</fullName>
    </recommendedName>
</protein>
<dbReference type="Proteomes" id="UP001066276">
    <property type="component" value="Chromosome 2_2"/>
</dbReference>
<comment type="similarity">
    <text evidence="2">Belongs to the peptidase M28 family.</text>
</comment>
<keyword evidence="4" id="KW-0645">Protease</keyword>
<dbReference type="GO" id="GO:0046872">
    <property type="term" value="F:metal ion binding"/>
    <property type="evidence" value="ECO:0007669"/>
    <property type="project" value="UniProtKB-KW"/>
</dbReference>
<evidence type="ECO:0008006" key="14">
    <source>
        <dbReference type="Google" id="ProtNLM"/>
    </source>
</evidence>
<evidence type="ECO:0000256" key="10">
    <source>
        <dbReference type="ARBA" id="ARBA00023145"/>
    </source>
</evidence>
<keyword evidence="6" id="KW-0732">Signal</keyword>
<accession>A0AAV7UVU9</accession>
<keyword evidence="5" id="KW-0479">Metal-binding</keyword>
<evidence type="ECO:0000256" key="7">
    <source>
        <dbReference type="ARBA" id="ARBA00022801"/>
    </source>
</evidence>
<evidence type="ECO:0000256" key="9">
    <source>
        <dbReference type="ARBA" id="ARBA00023049"/>
    </source>
</evidence>
<keyword evidence="7" id="KW-0378">Hydrolase</keyword>
<dbReference type="AlphaFoldDB" id="A0AAV7UVU9"/>
<dbReference type="Gene3D" id="3.40.630.10">
    <property type="entry name" value="Zn peptidases"/>
    <property type="match status" value="1"/>
</dbReference>
<evidence type="ECO:0000256" key="5">
    <source>
        <dbReference type="ARBA" id="ARBA00022723"/>
    </source>
</evidence>
<evidence type="ECO:0000256" key="3">
    <source>
        <dbReference type="ARBA" id="ARBA00022525"/>
    </source>
</evidence>
<evidence type="ECO:0000313" key="13">
    <source>
        <dbReference type="Proteomes" id="UP001066276"/>
    </source>
</evidence>
<dbReference type="PANTHER" id="PTHR12053:SF3">
    <property type="entry name" value="CARBOXYPEPTIDASE Q"/>
    <property type="match status" value="1"/>
</dbReference>
<keyword evidence="10" id="KW-0865">Zymogen</keyword>
<evidence type="ECO:0000256" key="2">
    <source>
        <dbReference type="ARBA" id="ARBA00010918"/>
    </source>
</evidence>
<keyword evidence="8" id="KW-0862">Zinc</keyword>
<evidence type="ECO:0000256" key="6">
    <source>
        <dbReference type="ARBA" id="ARBA00022729"/>
    </source>
</evidence>